<evidence type="ECO:0000256" key="2">
    <source>
        <dbReference type="ARBA" id="ARBA00007400"/>
    </source>
</evidence>
<keyword evidence="5 7" id="KW-1133">Transmembrane helix</keyword>
<keyword evidence="6 7" id="KW-0472">Membrane</keyword>
<keyword evidence="9" id="KW-0012">Acyltransferase</keyword>
<keyword evidence="3" id="KW-1003">Cell membrane</keyword>
<evidence type="ECO:0000256" key="5">
    <source>
        <dbReference type="ARBA" id="ARBA00022989"/>
    </source>
</evidence>
<feature type="transmembrane region" description="Helical" evidence="7">
    <location>
        <begin position="222"/>
        <end position="245"/>
    </location>
</feature>
<evidence type="ECO:0000313" key="9">
    <source>
        <dbReference type="EMBL" id="MDV2883855.1"/>
    </source>
</evidence>
<evidence type="ECO:0000259" key="8">
    <source>
        <dbReference type="Pfam" id="PF01757"/>
    </source>
</evidence>
<dbReference type="AlphaFoldDB" id="A0AAJ2KVM2"/>
<dbReference type="GO" id="GO:0005886">
    <property type="term" value="C:plasma membrane"/>
    <property type="evidence" value="ECO:0007669"/>
    <property type="project" value="UniProtKB-SubCell"/>
</dbReference>
<organism evidence="9 10">
    <name type="scientific">Alkalihalophilus pseudofirmus</name>
    <name type="common">Bacillus pseudofirmus</name>
    <dbReference type="NCBI Taxonomy" id="79885"/>
    <lineage>
        <taxon>Bacteria</taxon>
        <taxon>Bacillati</taxon>
        <taxon>Bacillota</taxon>
        <taxon>Bacilli</taxon>
        <taxon>Bacillales</taxon>
        <taxon>Bacillaceae</taxon>
        <taxon>Alkalihalophilus</taxon>
    </lineage>
</organism>
<feature type="transmembrane region" description="Helical" evidence="7">
    <location>
        <begin position="306"/>
        <end position="327"/>
    </location>
</feature>
<dbReference type="RefSeq" id="WP_323465698.1">
    <property type="nucleotide sequence ID" value="NZ_CP144224.1"/>
</dbReference>
<feature type="transmembrane region" description="Helical" evidence="7">
    <location>
        <begin position="251"/>
        <end position="270"/>
    </location>
</feature>
<dbReference type="GO" id="GO:0016413">
    <property type="term" value="F:O-acetyltransferase activity"/>
    <property type="evidence" value="ECO:0007669"/>
    <property type="project" value="TreeGrafter"/>
</dbReference>
<comment type="similarity">
    <text evidence="2">Belongs to the acyltransferase 3 family.</text>
</comment>
<dbReference type="GO" id="GO:0009246">
    <property type="term" value="P:enterobacterial common antigen biosynthetic process"/>
    <property type="evidence" value="ECO:0007669"/>
    <property type="project" value="TreeGrafter"/>
</dbReference>
<feature type="transmembrane region" description="Helical" evidence="7">
    <location>
        <begin position="282"/>
        <end position="300"/>
    </location>
</feature>
<feature type="transmembrane region" description="Helical" evidence="7">
    <location>
        <begin position="181"/>
        <end position="202"/>
    </location>
</feature>
<dbReference type="PANTHER" id="PTHR40074">
    <property type="entry name" value="O-ACETYLTRANSFERASE WECH"/>
    <property type="match status" value="1"/>
</dbReference>
<comment type="caution">
    <text evidence="9">The sequence shown here is derived from an EMBL/GenBank/DDBJ whole genome shotgun (WGS) entry which is preliminary data.</text>
</comment>
<feature type="transmembrane region" description="Helical" evidence="7">
    <location>
        <begin position="122"/>
        <end position="144"/>
    </location>
</feature>
<comment type="subcellular location">
    <subcellularLocation>
        <location evidence="1">Cell membrane</location>
        <topology evidence="1">Multi-pass membrane protein</topology>
    </subcellularLocation>
</comment>
<feature type="domain" description="Acyltransferase 3" evidence="8">
    <location>
        <begin position="11"/>
        <end position="324"/>
    </location>
</feature>
<protein>
    <submittedName>
        <fullName evidence="9">Acyltransferase family protein</fullName>
    </submittedName>
</protein>
<reference evidence="9" key="1">
    <citation type="submission" date="2023-10" db="EMBL/GenBank/DDBJ databases">
        <title>Screening of Alkalihalophilus pseudofirmusBZ-TG-HK211 and Its Alleviation of Salt Stress on Rapeseed Growth.</title>
        <authorList>
            <person name="Zhao B."/>
            <person name="Guo T."/>
        </authorList>
    </citation>
    <scope>NUCLEOTIDE SEQUENCE</scope>
    <source>
        <strain evidence="9">BZ-TG-HK211</strain>
    </source>
</reference>
<evidence type="ECO:0000256" key="1">
    <source>
        <dbReference type="ARBA" id="ARBA00004651"/>
    </source>
</evidence>
<dbReference type="EMBL" id="JAWJAY010000001">
    <property type="protein sequence ID" value="MDV2883855.1"/>
    <property type="molecule type" value="Genomic_DNA"/>
</dbReference>
<evidence type="ECO:0000256" key="4">
    <source>
        <dbReference type="ARBA" id="ARBA00022692"/>
    </source>
</evidence>
<accession>A0AAJ2KVM2</accession>
<dbReference type="PANTHER" id="PTHR40074:SF2">
    <property type="entry name" value="O-ACETYLTRANSFERASE WECH"/>
    <property type="match status" value="1"/>
</dbReference>
<gene>
    <name evidence="9" type="ORF">RYX45_01590</name>
</gene>
<dbReference type="Pfam" id="PF01757">
    <property type="entry name" value="Acyl_transf_3"/>
    <property type="match status" value="1"/>
</dbReference>
<evidence type="ECO:0000256" key="3">
    <source>
        <dbReference type="ARBA" id="ARBA00022475"/>
    </source>
</evidence>
<dbReference type="Proteomes" id="UP001285636">
    <property type="component" value="Unassembled WGS sequence"/>
</dbReference>
<keyword evidence="9" id="KW-0808">Transferase</keyword>
<name>A0AAJ2KVM2_ALKPS</name>
<evidence type="ECO:0000256" key="6">
    <source>
        <dbReference type="ARBA" id="ARBA00023136"/>
    </source>
</evidence>
<feature type="transmembrane region" description="Helical" evidence="7">
    <location>
        <begin position="44"/>
        <end position="63"/>
    </location>
</feature>
<sequence length="355" mass="41224">MSKQYINEAFWLRAISCLAVAVTHAVNTTLANYEHTASELSEHILILIRFMAFFGTPAFVFISELLLAKAYPNHVPEDFFKKRVMFLLIPFISIGILFALVISHSWEEALLQSFKHIFLGGYYGYFILIIFQFYILHVLLQGYLKKWPPKVVLPIALIINLIYLGFFNFTEPGNSPVAEYIWLRGYWVPFFGWIFYFVLGYYCGKNYEALKVLLLRHKWKVLVMPSVSIVLLVFLVTSDILSVVSSKRIDMLLYTVSMIFVIILFTMRFDYVPPFIRLISKYSFNIYLLHKFFLFYMGPVEFLHPLLYFIAVFILSVGASILLAKLLSPIKISQYVIGRQLVVPDAVKGEKMKKN</sequence>
<evidence type="ECO:0000256" key="7">
    <source>
        <dbReference type="SAM" id="Phobius"/>
    </source>
</evidence>
<feature type="transmembrane region" description="Helical" evidence="7">
    <location>
        <begin position="151"/>
        <end position="169"/>
    </location>
</feature>
<evidence type="ECO:0000313" key="10">
    <source>
        <dbReference type="Proteomes" id="UP001285636"/>
    </source>
</evidence>
<dbReference type="InterPro" id="IPR002656">
    <property type="entry name" value="Acyl_transf_3_dom"/>
</dbReference>
<feature type="transmembrane region" description="Helical" evidence="7">
    <location>
        <begin position="84"/>
        <end position="102"/>
    </location>
</feature>
<proteinExistence type="inferred from homology"/>
<keyword evidence="4 7" id="KW-0812">Transmembrane</keyword>